<accession>I7MG00</accession>
<dbReference type="GO" id="GO:0005096">
    <property type="term" value="F:GTPase activator activity"/>
    <property type="evidence" value="ECO:0007669"/>
    <property type="project" value="UniProtKB-KW"/>
</dbReference>
<dbReference type="InterPro" id="IPR006553">
    <property type="entry name" value="Leu-rich_rpt_Cys-con_subtyp"/>
</dbReference>
<sequence length="2245" mass="260834">MSLFECCSSKSKPASSNYNDSKLGQSSTTKSQKRRPRGSQFKNYLCSEVEVLVQEQDFESILKELLYNYSTYKKDIAIKILNFHGNFKIDLWFSLEQVMRELNNITTITFQNCKLTKEHLKVLKGQILFHSKCLRIVFSFNNLSDLEMDYFIFGNSEVIRKRIQDGYLYLYIVNNYGVFKEQFIQKIQTKLSDCVLVYQDQGLIQFNINGKDDMEYNSHQFFRLSCMKCIRQSIHQFADENIVSDNKISPKKQKSHFSNGVTNQNQYGDFLKQLEDEQESQENNDEQDDNPQRCLEAILDSLLPSDQLNPVEKLDLGYLFIRNTNLLKKLWTEIASCSSIRLLYLHHLEDYIIDSLALNISKRKIHVQKVEFTQSKIKPESFRHIMKNISAEKLVLADCGLTNEHFEDMEIVLKSNKRLLRYLKHFDISKNAGVGKEGMKHFGEYLKKFENLKILIMNNCELNDDKISKLTLESNEVNQNEQIYNLFKCLEILDIKGNKDITPVGYNKLFKWLNKFQKFQSIDLQDNKINSAILNEFALQHQFFLKIKKIDLSKNSDFDGQSLEKFIEMLSESNTLTRLSLEDCQLSDDIVINISQLLLNIKSNVQQSLKLLNISNNNFSRQDSHFMLASFLMKCSKLKYLNLSNVNINNENYESLGNLLDCNMNFLQNLKELNISNNTEISDDGWDLIFSKLKDYENLRKLDLSKCQLGPRVCKKMYAQFGKSCSLYKSITHLNISQNFEIKEGWEFLAQCIRYFDRLNILDLSETIYSDKDLKFMENAFQPTMMVLKSPSNRNDVAKSPTNRNDAWKSPTNRNHKDSISSSEVIVQYPLIKSLKTLIFSNNPSPKKGWDSFWKILSQFESLVELNITSCFLQHDKVKNIVQLTQNAHFFKTLKILTLFGNSFLNLVGWIYLFDCLKKCEKLEKLDLSFCYLTNKKLIAISKLLTKSQPNITPNAQPQNKLTEEFLKNSSLRNVILNGNDKIGPIGYKKLLQALTGRVIQKQIQFENLKNSAKADNLQERNYEEIKDHLFTLNKLPQELQKLHLNKNIKMTPQELGYLFRQISMFQNIKEISLQHCYLNDKKIESILIQLQREASKPLKNSLQSLDLSGNQKISYVGWLKLFQTLSSCLNFQRIYMRNCNLGEQQIRSIAEVLHEKEHLLKNLTDFDLGWNQKMTSKGLQMLFEVLSKSYLQYLSLQNCQLDDQKFKPLINALKKSQLSKNLFTLDLSMNPKISPLNWKLFFQNLNNMEQISNLYFQHNKLNSERLTFLQSELNNPKSQVGDRIRCIELLGSNKVKDVIWEQLFRAFKNCTFLESLGLEFCNLNDKICQVMNREFTSEQSQLTNSLRNLSLQGNDLINKEGWSNVFQTVALMKGLQNFNISICELTDEKVSSIQDDIKKEHPITFTLQKISLSFNAKITNEGWDCIFKCISNFKKLESIHLTKCGLNDEILSRMIVNLKAKDLVGKSLKKLIINNNSKIQKQGYINLIFFLKNDCKSINSVKIDENGIDQENLQDIVTQITGKTVKTKQKKKSLVDFSDQLNSIKQDQKIQDIVQGLIQNIQLNKQNSKQINFMKKFTIQMTVKDTKFQVLEDLPKSLSQAVYKLNKYFLESKNLRIEKNALQNGIIYNLGNFPIEMIGEHFIKYIVEDKNILCFTTKGLRSLSKIFAYNMPQNEIEPYPYRMILNSYNLKYFTNHIKEIYILNNSFESDVEQLTYPFLKEVYQNFHNSGINQIHLQYTLSSSFLESIMLEGGEKYLNQFISLLPPKRIEFYQKITLPCWKSIYSKLYHSYDLQYVNMSYDINSVSNVGIAFAWREHIYYNYKPTTYIGSKIKQLIYYILSIFVSESVKYKYKKRIQKLNDRLKNKNSILFFLLILTFIYYLVAIGAPFLVTYYDIDIKSLAGDNSDREVCEKGVNVIALIIYFAFALVSAIIELYLFVYVYKKVGKLLPDPVEVNEEDKKKVQSKLEQIIFKAKKIIKGKKKFLIGVALVQSQLTKYHLYNEACFVIVCFACGYIPIGSLMASIIAGNLLVSTFNFIKIIKHIRHKSSRLYTTSSLNKFYEITTLLECAALSSLLDFVAPFNVWIVPNNCITRYLLPNLAGKSISNKIFKSCIKFVFEDTPQLVLSLIFVILRSGNEVNQNAIIAMIMSAISLGVSTYNFLSIRPSTISQLDFNQLVEKQSETYIQKAYDTIAMESKQIAEWRNHYLENKAISMDVIPQETADAISMPLQITSEYKFLTNRNC</sequence>
<dbReference type="InterPro" id="IPR027038">
    <property type="entry name" value="RanGap"/>
</dbReference>
<dbReference type="PANTHER" id="PTHR24113">
    <property type="entry name" value="RAN GTPASE-ACTIVATING PROTEIN 1"/>
    <property type="match status" value="1"/>
</dbReference>
<keyword evidence="5" id="KW-1133">Transmembrane helix</keyword>
<keyword evidence="1" id="KW-0343">GTPase activation</keyword>
<organism evidence="6 7">
    <name type="scientific">Tetrahymena thermophila (strain SB210)</name>
    <dbReference type="NCBI Taxonomy" id="312017"/>
    <lineage>
        <taxon>Eukaryota</taxon>
        <taxon>Sar</taxon>
        <taxon>Alveolata</taxon>
        <taxon>Ciliophora</taxon>
        <taxon>Intramacronucleata</taxon>
        <taxon>Oligohymenophorea</taxon>
        <taxon>Hymenostomatida</taxon>
        <taxon>Tetrahymenina</taxon>
        <taxon>Tetrahymenidae</taxon>
        <taxon>Tetrahymena</taxon>
    </lineage>
</organism>
<evidence type="ECO:0000256" key="4">
    <source>
        <dbReference type="SAM" id="MobiDB-lite"/>
    </source>
</evidence>
<dbReference type="GO" id="GO:0005634">
    <property type="term" value="C:nucleus"/>
    <property type="evidence" value="ECO:0007669"/>
    <property type="project" value="TreeGrafter"/>
</dbReference>
<dbReference type="GO" id="GO:0006913">
    <property type="term" value="P:nucleocytoplasmic transport"/>
    <property type="evidence" value="ECO:0007669"/>
    <property type="project" value="TreeGrafter"/>
</dbReference>
<dbReference type="InterPro" id="IPR001611">
    <property type="entry name" value="Leu-rich_rpt"/>
</dbReference>
<dbReference type="SMART" id="SM00367">
    <property type="entry name" value="LRR_CC"/>
    <property type="match status" value="7"/>
</dbReference>
<protein>
    <submittedName>
        <fullName evidence="6">Transmembrane protein, putative</fullName>
    </submittedName>
</protein>
<dbReference type="InParanoid" id="I7MG00"/>
<keyword evidence="3" id="KW-0677">Repeat</keyword>
<keyword evidence="5 6" id="KW-0812">Transmembrane</keyword>
<feature type="compositionally biased region" description="Polar residues" evidence="4">
    <location>
        <begin position="792"/>
        <end position="813"/>
    </location>
</feature>
<dbReference type="OrthoDB" id="292036at2759"/>
<proteinExistence type="predicted"/>
<evidence type="ECO:0000256" key="1">
    <source>
        <dbReference type="ARBA" id="ARBA00022468"/>
    </source>
</evidence>
<evidence type="ECO:0000256" key="2">
    <source>
        <dbReference type="ARBA" id="ARBA00022614"/>
    </source>
</evidence>
<evidence type="ECO:0000313" key="7">
    <source>
        <dbReference type="Proteomes" id="UP000009168"/>
    </source>
</evidence>
<name>I7MG00_TETTS</name>
<dbReference type="InterPro" id="IPR032675">
    <property type="entry name" value="LRR_dom_sf"/>
</dbReference>
<dbReference type="SUPFAM" id="SSF52047">
    <property type="entry name" value="RNI-like"/>
    <property type="match status" value="4"/>
</dbReference>
<feature type="transmembrane region" description="Helical" evidence="5">
    <location>
        <begin position="2001"/>
        <end position="2019"/>
    </location>
</feature>
<evidence type="ECO:0000313" key="6">
    <source>
        <dbReference type="EMBL" id="EAR84629.2"/>
    </source>
</evidence>
<dbReference type="KEGG" id="tet:TTHERM_00648980"/>
<dbReference type="Pfam" id="PF13516">
    <property type="entry name" value="LRR_6"/>
    <property type="match status" value="4"/>
</dbReference>
<keyword evidence="7" id="KW-1185">Reference proteome</keyword>
<evidence type="ECO:0000256" key="3">
    <source>
        <dbReference type="ARBA" id="ARBA00022737"/>
    </source>
</evidence>
<dbReference type="eggNOG" id="ENOG502SNM8">
    <property type="taxonomic scope" value="Eukaryota"/>
</dbReference>
<dbReference type="GO" id="GO:0031267">
    <property type="term" value="F:small GTPase binding"/>
    <property type="evidence" value="ECO:0007669"/>
    <property type="project" value="TreeGrafter"/>
</dbReference>
<reference evidence="7" key="1">
    <citation type="journal article" date="2006" name="PLoS Biol.">
        <title>Macronuclear genome sequence of the ciliate Tetrahymena thermophila, a model eukaryote.</title>
        <authorList>
            <person name="Eisen J.A."/>
            <person name="Coyne R.S."/>
            <person name="Wu M."/>
            <person name="Wu D."/>
            <person name="Thiagarajan M."/>
            <person name="Wortman J.R."/>
            <person name="Badger J.H."/>
            <person name="Ren Q."/>
            <person name="Amedeo P."/>
            <person name="Jones K.M."/>
            <person name="Tallon L.J."/>
            <person name="Delcher A.L."/>
            <person name="Salzberg S.L."/>
            <person name="Silva J.C."/>
            <person name="Haas B.J."/>
            <person name="Majoros W.H."/>
            <person name="Farzad M."/>
            <person name="Carlton J.M."/>
            <person name="Smith R.K. Jr."/>
            <person name="Garg J."/>
            <person name="Pearlman R.E."/>
            <person name="Karrer K.M."/>
            <person name="Sun L."/>
            <person name="Manning G."/>
            <person name="Elde N.C."/>
            <person name="Turkewitz A.P."/>
            <person name="Asai D.J."/>
            <person name="Wilkes D.E."/>
            <person name="Wang Y."/>
            <person name="Cai H."/>
            <person name="Collins K."/>
            <person name="Stewart B.A."/>
            <person name="Lee S.R."/>
            <person name="Wilamowska K."/>
            <person name="Weinberg Z."/>
            <person name="Ruzzo W.L."/>
            <person name="Wloga D."/>
            <person name="Gaertig J."/>
            <person name="Frankel J."/>
            <person name="Tsao C.-C."/>
            <person name="Gorovsky M.A."/>
            <person name="Keeling P.J."/>
            <person name="Waller R.F."/>
            <person name="Patron N.J."/>
            <person name="Cherry J.M."/>
            <person name="Stover N.A."/>
            <person name="Krieger C.J."/>
            <person name="del Toro C."/>
            <person name="Ryder H.F."/>
            <person name="Williamson S.C."/>
            <person name="Barbeau R.A."/>
            <person name="Hamilton E.P."/>
            <person name="Orias E."/>
        </authorList>
    </citation>
    <scope>NUCLEOTIDE SEQUENCE [LARGE SCALE GENOMIC DNA]</scope>
    <source>
        <strain evidence="7">SB210</strain>
    </source>
</reference>
<evidence type="ECO:0000256" key="5">
    <source>
        <dbReference type="SAM" id="Phobius"/>
    </source>
</evidence>
<feature type="compositionally biased region" description="Polar residues" evidence="4">
    <location>
        <begin position="8"/>
        <end position="30"/>
    </location>
</feature>
<keyword evidence="5" id="KW-0472">Membrane</keyword>
<dbReference type="Proteomes" id="UP000009168">
    <property type="component" value="Unassembled WGS sequence"/>
</dbReference>
<dbReference type="EMBL" id="GG662698">
    <property type="protein sequence ID" value="EAR84629.2"/>
    <property type="molecule type" value="Genomic_DNA"/>
</dbReference>
<feature type="region of interest" description="Disordered" evidence="4">
    <location>
        <begin position="792"/>
        <end position="818"/>
    </location>
</feature>
<dbReference type="SMART" id="SM00368">
    <property type="entry name" value="LRR_RI"/>
    <property type="match status" value="8"/>
</dbReference>
<dbReference type="GO" id="GO:0005829">
    <property type="term" value="C:cytosol"/>
    <property type="evidence" value="ECO:0007669"/>
    <property type="project" value="TreeGrafter"/>
</dbReference>
<feature type="transmembrane region" description="Helical" evidence="5">
    <location>
        <begin position="1915"/>
        <end position="1940"/>
    </location>
</feature>
<keyword evidence="2" id="KW-0433">Leucine-rich repeat</keyword>
<feature type="transmembrane region" description="Helical" evidence="5">
    <location>
        <begin position="1873"/>
        <end position="1895"/>
    </location>
</feature>
<feature type="transmembrane region" description="Helical" evidence="5">
    <location>
        <begin position="1836"/>
        <end position="1853"/>
    </location>
</feature>
<dbReference type="Gene3D" id="3.80.10.10">
    <property type="entry name" value="Ribonuclease Inhibitor"/>
    <property type="match status" value="7"/>
</dbReference>
<gene>
    <name evidence="6" type="ORF">TTHERM_00648980</name>
</gene>
<feature type="region of interest" description="Disordered" evidence="4">
    <location>
        <begin position="1"/>
        <end position="36"/>
    </location>
</feature>
<dbReference type="RefSeq" id="XP_001032292.2">
    <property type="nucleotide sequence ID" value="XM_001032292.2"/>
</dbReference>
<dbReference type="GeneID" id="7841635"/>
<dbReference type="GO" id="GO:0048471">
    <property type="term" value="C:perinuclear region of cytoplasm"/>
    <property type="evidence" value="ECO:0007669"/>
    <property type="project" value="TreeGrafter"/>
</dbReference>
<dbReference type="PANTHER" id="PTHR24113:SF12">
    <property type="entry name" value="RAN GTPASE-ACTIVATING PROTEIN 1"/>
    <property type="match status" value="1"/>
</dbReference>